<protein>
    <submittedName>
        <fullName evidence="2">Uncharacterized protein</fullName>
    </submittedName>
</protein>
<reference evidence="2 3" key="1">
    <citation type="journal article" date="2010" name="Stand. Genomic Sci.">
        <title>Complete genome sequence of Haliangium ochraceum type strain (SMP-2).</title>
        <authorList>
            <consortium name="US DOE Joint Genome Institute (JGI-PGF)"/>
            <person name="Ivanova N."/>
            <person name="Daum C."/>
            <person name="Lang E."/>
            <person name="Abt B."/>
            <person name="Kopitz M."/>
            <person name="Saunders E."/>
            <person name="Lapidus A."/>
            <person name="Lucas S."/>
            <person name="Glavina Del Rio T."/>
            <person name="Nolan M."/>
            <person name="Tice H."/>
            <person name="Copeland A."/>
            <person name="Cheng J.F."/>
            <person name="Chen F."/>
            <person name="Bruce D."/>
            <person name="Goodwin L."/>
            <person name="Pitluck S."/>
            <person name="Mavromatis K."/>
            <person name="Pati A."/>
            <person name="Mikhailova N."/>
            <person name="Chen A."/>
            <person name="Palaniappan K."/>
            <person name="Land M."/>
            <person name="Hauser L."/>
            <person name="Chang Y.J."/>
            <person name="Jeffries C.D."/>
            <person name="Detter J.C."/>
            <person name="Brettin T."/>
            <person name="Rohde M."/>
            <person name="Goker M."/>
            <person name="Bristow J."/>
            <person name="Markowitz V."/>
            <person name="Eisen J.A."/>
            <person name="Hugenholtz P."/>
            <person name="Kyrpides N.C."/>
            <person name="Klenk H.P."/>
        </authorList>
    </citation>
    <scope>NUCLEOTIDE SEQUENCE [LARGE SCALE GENOMIC DNA]</scope>
    <source>
        <strain evidence="3">DSM 14365 / CIP 107738 / JCM 11303 / AJ 13395 / SMP-2</strain>
    </source>
</reference>
<dbReference type="EMBL" id="CP001804">
    <property type="protein sequence ID" value="ACY16043.1"/>
    <property type="molecule type" value="Genomic_DNA"/>
</dbReference>
<evidence type="ECO:0000313" key="2">
    <source>
        <dbReference type="EMBL" id="ACY16043.1"/>
    </source>
</evidence>
<feature type="compositionally biased region" description="Gly residues" evidence="1">
    <location>
        <begin position="308"/>
        <end position="329"/>
    </location>
</feature>
<dbReference type="RefSeq" id="WP_012828642.1">
    <property type="nucleotide sequence ID" value="NC_013440.1"/>
</dbReference>
<keyword evidence="3" id="KW-1185">Reference proteome</keyword>
<sequence>MAALAMLCGCSLLLDTSEFRDPSGAAPDAGTGADDGAPPGPPSLDAGTADGGLSGDAGACVLCIDGAEPERVAEGQTTALLLRGRGLPMSDDIAGADVSAVLVGGEVDVEAEVLDWRASAAGTAMGVIVALPVMTDYAPGNAERVLRVTVRREGGAASRDIAVDALPELTQVGGSLAGSDLAARYSAISLTGPLTFTGSRAIRLSATRRIEVAGTLRADGADAISSLGAAGGPGGCAGGANDMAGGCQLGGGGAGGASASMDNGAGGHGGGGGCGTLGDAGSGVRPGRAGPAVCTAALTPFGAEGNRGHGGGGGGSLQAHGGGGGGGGGGAVELTAAEVAINGMVSARGGGGAGGHVILCQYEREQRSGAGGGGGGGVLMVRADTLEVGVAGALRVSGGPGRSLSDGDTPCLGRSGDGGDGRVRFDFSRLTSELAISDPAQIVRDGVVWRGPRLHHDSPRLVTAGVHSFLVRGDPESTYELRVDNEEPVLVAGNEPAEVWLASGLRKLCAMVPGAAPTAAEAGHCLSVAVVEP</sequence>
<accession>D0LWB1</accession>
<proteinExistence type="predicted"/>
<name>D0LWB1_HALO1</name>
<dbReference type="AlphaFoldDB" id="D0LWB1"/>
<evidence type="ECO:0000313" key="3">
    <source>
        <dbReference type="Proteomes" id="UP000001880"/>
    </source>
</evidence>
<gene>
    <name evidence="2" type="ordered locus">Hoch_3541</name>
</gene>
<organism evidence="2 3">
    <name type="scientific">Haliangium ochraceum (strain DSM 14365 / JCM 11303 / SMP-2)</name>
    <dbReference type="NCBI Taxonomy" id="502025"/>
    <lineage>
        <taxon>Bacteria</taxon>
        <taxon>Pseudomonadati</taxon>
        <taxon>Myxococcota</taxon>
        <taxon>Polyangia</taxon>
        <taxon>Haliangiales</taxon>
        <taxon>Kofleriaceae</taxon>
        <taxon>Haliangium</taxon>
    </lineage>
</organism>
<dbReference type="HOGENOM" id="CLU_510711_0_0_7"/>
<feature type="region of interest" description="Disordered" evidence="1">
    <location>
        <begin position="305"/>
        <end position="329"/>
    </location>
</feature>
<dbReference type="Proteomes" id="UP000001880">
    <property type="component" value="Chromosome"/>
</dbReference>
<feature type="compositionally biased region" description="Low complexity" evidence="1">
    <location>
        <begin position="22"/>
        <end position="47"/>
    </location>
</feature>
<dbReference type="STRING" id="502025.Hoch_3541"/>
<feature type="region of interest" description="Disordered" evidence="1">
    <location>
        <begin position="21"/>
        <end position="50"/>
    </location>
</feature>
<evidence type="ECO:0000256" key="1">
    <source>
        <dbReference type="SAM" id="MobiDB-lite"/>
    </source>
</evidence>
<dbReference type="KEGG" id="hoh:Hoch_3541"/>